<protein>
    <submittedName>
        <fullName evidence="1">Uncharacterized protein</fullName>
    </submittedName>
</protein>
<accession>A0A8J7JYA8</accession>
<dbReference type="AlphaFoldDB" id="A0A8J7JYA8"/>
<name>A0A8J7JYA8_9CYAN</name>
<dbReference type="Proteomes" id="UP000620559">
    <property type="component" value="Unassembled WGS sequence"/>
</dbReference>
<dbReference type="EMBL" id="JADEWL010000003">
    <property type="protein sequence ID" value="MBE9211417.1"/>
    <property type="molecule type" value="Genomic_DNA"/>
</dbReference>
<comment type="caution">
    <text evidence="1">The sequence shown here is derived from an EMBL/GenBank/DDBJ whole genome shotgun (WGS) entry which is preliminary data.</text>
</comment>
<evidence type="ECO:0000313" key="1">
    <source>
        <dbReference type="EMBL" id="MBE9211417.1"/>
    </source>
</evidence>
<reference evidence="1" key="1">
    <citation type="submission" date="2020-10" db="EMBL/GenBank/DDBJ databases">
        <authorList>
            <person name="Castelo-Branco R."/>
            <person name="Eusebio N."/>
            <person name="Adriana R."/>
            <person name="Vieira A."/>
            <person name="Brugerolle De Fraissinette N."/>
            <person name="Rezende De Castro R."/>
            <person name="Schneider M.P."/>
            <person name="Vasconcelos V."/>
            <person name="Leao P.N."/>
        </authorList>
    </citation>
    <scope>NUCLEOTIDE SEQUENCE</scope>
    <source>
        <strain evidence="1">LEGE 06105</strain>
    </source>
</reference>
<organism evidence="1 2">
    <name type="scientific">Plectonema cf. radiosum LEGE 06105</name>
    <dbReference type="NCBI Taxonomy" id="945769"/>
    <lineage>
        <taxon>Bacteria</taxon>
        <taxon>Bacillati</taxon>
        <taxon>Cyanobacteriota</taxon>
        <taxon>Cyanophyceae</taxon>
        <taxon>Oscillatoriophycideae</taxon>
        <taxon>Oscillatoriales</taxon>
        <taxon>Microcoleaceae</taxon>
        <taxon>Plectonema</taxon>
    </lineage>
</organism>
<keyword evidence="2" id="KW-1185">Reference proteome</keyword>
<dbReference type="RefSeq" id="WP_193916432.1">
    <property type="nucleotide sequence ID" value="NZ_JADEWL010000003.1"/>
</dbReference>
<proteinExistence type="predicted"/>
<evidence type="ECO:0000313" key="2">
    <source>
        <dbReference type="Proteomes" id="UP000620559"/>
    </source>
</evidence>
<gene>
    <name evidence="1" type="ORF">IQ247_01560</name>
</gene>
<sequence length="59" mass="6889">MGKNFTFQLPIHNPQTLLTFLWEVYQSPIPNYQLPITNPQLPITNYQKPANMKINVTKC</sequence>